<proteinExistence type="predicted"/>
<dbReference type="InterPro" id="IPR016032">
    <property type="entry name" value="Sig_transdc_resp-reg_C-effctor"/>
</dbReference>
<dbReference type="Proteomes" id="UP000470082">
    <property type="component" value="Unassembled WGS sequence"/>
</dbReference>
<evidence type="ECO:0000313" key="9">
    <source>
        <dbReference type="Proteomes" id="UP000470082"/>
    </source>
</evidence>
<dbReference type="PRINTS" id="PR00038">
    <property type="entry name" value="HTHLUXR"/>
</dbReference>
<dbReference type="SMART" id="SM00448">
    <property type="entry name" value="REC"/>
    <property type="match status" value="1"/>
</dbReference>
<dbReference type="CDD" id="cd06170">
    <property type="entry name" value="LuxR_C_like"/>
    <property type="match status" value="1"/>
</dbReference>
<dbReference type="AlphaFoldDB" id="A0A7X2T487"/>
<reference evidence="8 9" key="1">
    <citation type="submission" date="2019-08" db="EMBL/GenBank/DDBJ databases">
        <title>In-depth cultivation of the pig gut microbiome towards novel bacterial diversity and tailored functional studies.</title>
        <authorList>
            <person name="Wylensek D."/>
            <person name="Hitch T.C.A."/>
            <person name="Clavel T."/>
        </authorList>
    </citation>
    <scope>NUCLEOTIDE SEQUENCE [LARGE SCALE GENOMIC DNA]</scope>
    <source>
        <strain evidence="8 9">LKV-178-WT-2G</strain>
    </source>
</reference>
<dbReference type="InterPro" id="IPR011006">
    <property type="entry name" value="CheY-like_superfamily"/>
</dbReference>
<dbReference type="SUPFAM" id="SSF52172">
    <property type="entry name" value="CheY-like"/>
    <property type="match status" value="1"/>
</dbReference>
<evidence type="ECO:0000256" key="5">
    <source>
        <dbReference type="PROSITE-ProRule" id="PRU00169"/>
    </source>
</evidence>
<dbReference type="InterPro" id="IPR000792">
    <property type="entry name" value="Tscrpt_reg_LuxR_C"/>
</dbReference>
<dbReference type="Pfam" id="PF00072">
    <property type="entry name" value="Response_reg"/>
    <property type="match status" value="1"/>
</dbReference>
<dbReference type="Gene3D" id="3.40.50.2300">
    <property type="match status" value="1"/>
</dbReference>
<dbReference type="InterPro" id="IPR058245">
    <property type="entry name" value="NreC/VraR/RcsB-like_REC"/>
</dbReference>
<sequence length="234" mass="26593">MIKIIIADDQQLLRESLKIILSSNPNFKIIDLVSNGKDVLTSIEKEIPDIILMDIRMPEMDGVNCTKIIKEKYPQINVIVLTTFDDDEYIYNALKFGASGYLLKGSSLDELSKAIQTVYEGGSIIHPRVAAKAIKLFSEMANHENKQEPVLRPQGNVSDLSKTEWKVIEKVADGLSNKEIAMHLHFSEGTIRNYLSVILDKLQLRDRTQLAIWYLQSGKTMDKNLERGQYETNH</sequence>
<evidence type="ECO:0000313" key="8">
    <source>
        <dbReference type="EMBL" id="MSS01536.1"/>
    </source>
</evidence>
<feature type="modified residue" description="4-aspartylphosphate" evidence="5">
    <location>
        <position position="54"/>
    </location>
</feature>
<evidence type="ECO:0000259" key="6">
    <source>
        <dbReference type="PROSITE" id="PS50043"/>
    </source>
</evidence>
<dbReference type="InterPro" id="IPR001789">
    <property type="entry name" value="Sig_transdc_resp-reg_receiver"/>
</dbReference>
<dbReference type="CDD" id="cd17535">
    <property type="entry name" value="REC_NarL-like"/>
    <property type="match status" value="1"/>
</dbReference>
<evidence type="ECO:0000256" key="4">
    <source>
        <dbReference type="ARBA" id="ARBA00023163"/>
    </source>
</evidence>
<keyword evidence="3" id="KW-0238">DNA-binding</keyword>
<dbReference type="PANTHER" id="PTHR43214">
    <property type="entry name" value="TWO-COMPONENT RESPONSE REGULATOR"/>
    <property type="match status" value="1"/>
</dbReference>
<dbReference type="PANTHER" id="PTHR43214:SF40">
    <property type="entry name" value="TRANSCRIPTIONAL REGULATORY PROTEIN LNRK"/>
    <property type="match status" value="1"/>
</dbReference>
<keyword evidence="4" id="KW-0804">Transcription</keyword>
<feature type="domain" description="HTH luxR-type" evidence="6">
    <location>
        <begin position="153"/>
        <end position="218"/>
    </location>
</feature>
<protein>
    <submittedName>
        <fullName evidence="8">Response regulator transcription factor</fullName>
    </submittedName>
</protein>
<dbReference type="Pfam" id="PF00196">
    <property type="entry name" value="GerE"/>
    <property type="match status" value="1"/>
</dbReference>
<evidence type="ECO:0000256" key="2">
    <source>
        <dbReference type="ARBA" id="ARBA00023015"/>
    </source>
</evidence>
<dbReference type="InterPro" id="IPR039420">
    <property type="entry name" value="WalR-like"/>
</dbReference>
<name>A0A7X2T487_9FIRM</name>
<gene>
    <name evidence="8" type="ORF">FYJ50_05395</name>
</gene>
<dbReference type="PROSITE" id="PS50110">
    <property type="entry name" value="RESPONSE_REGULATORY"/>
    <property type="match status" value="1"/>
</dbReference>
<dbReference type="GO" id="GO:0006355">
    <property type="term" value="P:regulation of DNA-templated transcription"/>
    <property type="evidence" value="ECO:0007669"/>
    <property type="project" value="InterPro"/>
</dbReference>
<dbReference type="GO" id="GO:0003677">
    <property type="term" value="F:DNA binding"/>
    <property type="evidence" value="ECO:0007669"/>
    <property type="project" value="UniProtKB-KW"/>
</dbReference>
<dbReference type="GO" id="GO:0000160">
    <property type="term" value="P:phosphorelay signal transduction system"/>
    <property type="evidence" value="ECO:0007669"/>
    <property type="project" value="InterPro"/>
</dbReference>
<dbReference type="EMBL" id="VUMM01000008">
    <property type="protein sequence ID" value="MSS01536.1"/>
    <property type="molecule type" value="Genomic_DNA"/>
</dbReference>
<evidence type="ECO:0000256" key="1">
    <source>
        <dbReference type="ARBA" id="ARBA00022553"/>
    </source>
</evidence>
<keyword evidence="9" id="KW-1185">Reference proteome</keyword>
<evidence type="ECO:0000256" key="3">
    <source>
        <dbReference type="ARBA" id="ARBA00023125"/>
    </source>
</evidence>
<dbReference type="SMART" id="SM00421">
    <property type="entry name" value="HTH_LUXR"/>
    <property type="match status" value="1"/>
</dbReference>
<dbReference type="SUPFAM" id="SSF46894">
    <property type="entry name" value="C-terminal effector domain of the bipartite response regulators"/>
    <property type="match status" value="1"/>
</dbReference>
<keyword evidence="1 5" id="KW-0597">Phosphoprotein</keyword>
<comment type="caution">
    <text evidence="8">The sequence shown here is derived from an EMBL/GenBank/DDBJ whole genome shotgun (WGS) entry which is preliminary data.</text>
</comment>
<evidence type="ECO:0000259" key="7">
    <source>
        <dbReference type="PROSITE" id="PS50110"/>
    </source>
</evidence>
<dbReference type="RefSeq" id="WP_154460072.1">
    <property type="nucleotide sequence ID" value="NZ_VUMM01000008.1"/>
</dbReference>
<feature type="domain" description="Response regulatory" evidence="7">
    <location>
        <begin position="3"/>
        <end position="119"/>
    </location>
</feature>
<accession>A0A7X2T487</accession>
<keyword evidence="2" id="KW-0805">Transcription regulation</keyword>
<organism evidence="8 9">
    <name type="scientific">Floccifex porci</name>
    <dbReference type="NCBI Taxonomy" id="2606629"/>
    <lineage>
        <taxon>Bacteria</taxon>
        <taxon>Bacillati</taxon>
        <taxon>Bacillota</taxon>
        <taxon>Erysipelotrichia</taxon>
        <taxon>Erysipelotrichales</taxon>
        <taxon>Erysipelotrichaceae</taxon>
        <taxon>Floccifex</taxon>
    </lineage>
</organism>
<dbReference type="PROSITE" id="PS50043">
    <property type="entry name" value="HTH_LUXR_2"/>
    <property type="match status" value="1"/>
</dbReference>